<reference evidence="21" key="2">
    <citation type="submission" date="2015-08" db="UniProtKB">
        <authorList>
            <consortium name="WormBaseParasite"/>
        </authorList>
    </citation>
    <scope>IDENTIFICATION</scope>
</reference>
<proteinExistence type="inferred from homology"/>
<dbReference type="AlphaFoldDB" id="A0A0K0G3E8"/>
<keyword evidence="9 17" id="KW-0430">Lectin</keyword>
<comment type="pathway">
    <text evidence="3 17">Protein modification; protein glycosylation.</text>
</comment>
<keyword evidence="20" id="KW-1185">Reference proteome</keyword>
<evidence type="ECO:0000313" key="20">
    <source>
        <dbReference type="Proteomes" id="UP000035680"/>
    </source>
</evidence>
<feature type="domain" description="Ricin B lectin" evidence="19">
    <location>
        <begin position="605"/>
        <end position="726"/>
    </location>
</feature>
<keyword evidence="14 17" id="KW-1015">Disulfide bond</keyword>
<dbReference type="SUPFAM" id="SSF50370">
    <property type="entry name" value="Ricin B-like lectins"/>
    <property type="match status" value="2"/>
</dbReference>
<organism evidence="20 21">
    <name type="scientific">Strongyloides venezuelensis</name>
    <name type="common">Threadworm</name>
    <dbReference type="NCBI Taxonomy" id="75913"/>
    <lineage>
        <taxon>Eukaryota</taxon>
        <taxon>Metazoa</taxon>
        <taxon>Ecdysozoa</taxon>
        <taxon>Nematoda</taxon>
        <taxon>Chromadorea</taxon>
        <taxon>Rhabditida</taxon>
        <taxon>Tylenchina</taxon>
        <taxon>Panagrolaimomorpha</taxon>
        <taxon>Strongyloidoidea</taxon>
        <taxon>Strongyloididae</taxon>
        <taxon>Strongyloides</taxon>
    </lineage>
</organism>
<evidence type="ECO:0000256" key="5">
    <source>
        <dbReference type="ARBA" id="ARBA00022676"/>
    </source>
</evidence>
<dbReference type="Pfam" id="PF00652">
    <property type="entry name" value="Ricin_B_lectin"/>
    <property type="match status" value="1"/>
</dbReference>
<keyword evidence="16 17" id="KW-0464">Manganese</keyword>
<protein>
    <recommendedName>
        <fullName evidence="17">Polypeptide N-acetylgalactosaminyltransferase</fullName>
        <ecNumber evidence="17">2.4.1.-</ecNumber>
    </recommendedName>
    <alternativeName>
        <fullName evidence="17">Protein-UDP acetylgalactosaminyltransferase</fullName>
    </alternativeName>
</protein>
<dbReference type="PROSITE" id="PS50231">
    <property type="entry name" value="RICIN_B_LECTIN"/>
    <property type="match status" value="1"/>
</dbReference>
<dbReference type="InterPro" id="IPR029044">
    <property type="entry name" value="Nucleotide-diphossugar_trans"/>
</dbReference>
<dbReference type="EC" id="2.4.1.-" evidence="17"/>
<dbReference type="Pfam" id="PF00535">
    <property type="entry name" value="Glycos_transf_2"/>
    <property type="match status" value="1"/>
</dbReference>
<dbReference type="InterPro" id="IPR001173">
    <property type="entry name" value="Glyco_trans_2-like"/>
</dbReference>
<evidence type="ECO:0000256" key="3">
    <source>
        <dbReference type="ARBA" id="ARBA00004922"/>
    </source>
</evidence>
<comment type="subcellular location">
    <subcellularLocation>
        <location evidence="2 17">Golgi apparatus membrane</location>
        <topology evidence="2 17">Single-pass type II membrane protein</topology>
    </subcellularLocation>
</comment>
<dbReference type="SMART" id="SM00458">
    <property type="entry name" value="RICIN"/>
    <property type="match status" value="1"/>
</dbReference>
<keyword evidence="7 17" id="KW-0812">Transmembrane</keyword>
<evidence type="ECO:0000256" key="7">
    <source>
        <dbReference type="ARBA" id="ARBA00022692"/>
    </source>
</evidence>
<evidence type="ECO:0000256" key="11">
    <source>
        <dbReference type="ARBA" id="ARBA00022989"/>
    </source>
</evidence>
<dbReference type="CDD" id="cd02510">
    <property type="entry name" value="pp-GalNAc-T"/>
    <property type="match status" value="1"/>
</dbReference>
<dbReference type="Gene3D" id="3.90.550.10">
    <property type="entry name" value="Spore Coat Polysaccharide Biosynthesis Protein SpsA, Chain A"/>
    <property type="match status" value="1"/>
</dbReference>
<evidence type="ECO:0000256" key="10">
    <source>
        <dbReference type="ARBA" id="ARBA00022968"/>
    </source>
</evidence>
<feature type="transmembrane region" description="Helical" evidence="17">
    <location>
        <begin position="9"/>
        <end position="28"/>
    </location>
</feature>
<comment type="similarity">
    <text evidence="4 17">Belongs to the glycosyltransferase 2 family. GalNAc-T subfamily.</text>
</comment>
<dbReference type="GO" id="GO:0004653">
    <property type="term" value="F:polypeptide N-acetylgalactosaminyltransferase activity"/>
    <property type="evidence" value="ECO:0007669"/>
    <property type="project" value="UniProtKB-ARBA"/>
</dbReference>
<keyword evidence="6 17" id="KW-0808">Transferase</keyword>
<dbReference type="CDD" id="cd23462">
    <property type="entry name" value="beta-trefoil_Ricin_Pgant9-like"/>
    <property type="match status" value="1"/>
</dbReference>
<evidence type="ECO:0000256" key="14">
    <source>
        <dbReference type="ARBA" id="ARBA00023157"/>
    </source>
</evidence>
<keyword evidence="15" id="KW-0325">Glycoprotein</keyword>
<keyword evidence="11 17" id="KW-1133">Transmembrane helix</keyword>
<comment type="cofactor">
    <cofactor evidence="1 17">
        <name>Mn(2+)</name>
        <dbReference type="ChEBI" id="CHEBI:29035"/>
    </cofactor>
</comment>
<dbReference type="WBParaSite" id="SVE_1924900.3">
    <property type="protein sequence ID" value="SVE_1924900.3"/>
    <property type="gene ID" value="SVE_1924900"/>
</dbReference>
<dbReference type="SUPFAM" id="SSF53448">
    <property type="entry name" value="Nucleotide-diphospho-sugar transferases"/>
    <property type="match status" value="1"/>
</dbReference>
<dbReference type="UniPathway" id="UPA00378"/>
<dbReference type="GO" id="GO:0046872">
    <property type="term" value="F:metal ion binding"/>
    <property type="evidence" value="ECO:0007669"/>
    <property type="project" value="UniProtKB-KW"/>
</dbReference>
<reference evidence="20" key="1">
    <citation type="submission" date="2014-07" db="EMBL/GenBank/DDBJ databases">
        <authorList>
            <person name="Martin A.A"/>
            <person name="De Silva N."/>
        </authorList>
    </citation>
    <scope>NUCLEOTIDE SEQUENCE</scope>
</reference>
<evidence type="ECO:0000256" key="12">
    <source>
        <dbReference type="ARBA" id="ARBA00023034"/>
    </source>
</evidence>
<evidence type="ECO:0000256" key="15">
    <source>
        <dbReference type="ARBA" id="ARBA00023180"/>
    </source>
</evidence>
<keyword evidence="10" id="KW-0735">Signal-anchor</keyword>
<evidence type="ECO:0000256" key="9">
    <source>
        <dbReference type="ARBA" id="ARBA00022734"/>
    </source>
</evidence>
<dbReference type="Gene3D" id="2.80.10.50">
    <property type="match status" value="2"/>
</dbReference>
<evidence type="ECO:0000256" key="6">
    <source>
        <dbReference type="ARBA" id="ARBA00022679"/>
    </source>
</evidence>
<dbReference type="InterPro" id="IPR045885">
    <property type="entry name" value="GalNAc-T"/>
</dbReference>
<evidence type="ECO:0000256" key="13">
    <source>
        <dbReference type="ARBA" id="ARBA00023136"/>
    </source>
</evidence>
<evidence type="ECO:0000256" key="1">
    <source>
        <dbReference type="ARBA" id="ARBA00001936"/>
    </source>
</evidence>
<feature type="compositionally biased region" description="Basic and acidic residues" evidence="18">
    <location>
        <begin position="63"/>
        <end position="123"/>
    </location>
</feature>
<name>A0A0K0G3E8_STRVS</name>
<dbReference type="Proteomes" id="UP000035680">
    <property type="component" value="Unassembled WGS sequence"/>
</dbReference>
<evidence type="ECO:0000256" key="17">
    <source>
        <dbReference type="RuleBase" id="RU361242"/>
    </source>
</evidence>
<evidence type="ECO:0000256" key="8">
    <source>
        <dbReference type="ARBA" id="ARBA00022723"/>
    </source>
</evidence>
<dbReference type="InterPro" id="IPR035992">
    <property type="entry name" value="Ricin_B-like_lectins"/>
</dbReference>
<dbReference type="GO" id="GO:0000139">
    <property type="term" value="C:Golgi membrane"/>
    <property type="evidence" value="ECO:0007669"/>
    <property type="project" value="UniProtKB-SubCell"/>
</dbReference>
<dbReference type="STRING" id="75913.A0A0K0G3E8"/>
<keyword evidence="13 17" id="KW-0472">Membrane</keyword>
<evidence type="ECO:0000256" key="4">
    <source>
        <dbReference type="ARBA" id="ARBA00005680"/>
    </source>
</evidence>
<evidence type="ECO:0000256" key="18">
    <source>
        <dbReference type="SAM" id="MobiDB-lite"/>
    </source>
</evidence>
<evidence type="ECO:0000256" key="2">
    <source>
        <dbReference type="ARBA" id="ARBA00004323"/>
    </source>
</evidence>
<keyword evidence="12 17" id="KW-0333">Golgi apparatus</keyword>
<dbReference type="InterPro" id="IPR000772">
    <property type="entry name" value="Ricin_B_lectin"/>
</dbReference>
<dbReference type="FunFam" id="3.90.550.10:FF:000021">
    <property type="entry name" value="Polypeptide N-acetylgalactosaminyltransferase"/>
    <property type="match status" value="1"/>
</dbReference>
<evidence type="ECO:0000313" key="21">
    <source>
        <dbReference type="WBParaSite" id="SVE_1924900.3"/>
    </source>
</evidence>
<evidence type="ECO:0000256" key="16">
    <source>
        <dbReference type="ARBA" id="ARBA00023211"/>
    </source>
</evidence>
<accession>A0A0K0G3E8</accession>
<feature type="region of interest" description="Disordered" evidence="18">
    <location>
        <begin position="63"/>
        <end position="140"/>
    </location>
</feature>
<evidence type="ECO:0000259" key="19">
    <source>
        <dbReference type="SMART" id="SM00458"/>
    </source>
</evidence>
<dbReference type="GO" id="GO:0030246">
    <property type="term" value="F:carbohydrate binding"/>
    <property type="evidence" value="ECO:0007669"/>
    <property type="project" value="UniProtKB-KW"/>
</dbReference>
<dbReference type="PANTHER" id="PTHR11675">
    <property type="entry name" value="N-ACETYLGALACTOSAMINYLTRANSFERASE"/>
    <property type="match status" value="1"/>
</dbReference>
<dbReference type="FunFam" id="2.80.10.50:FF:000123">
    <property type="entry name" value="Polypeptide N-acetylgalactosaminyltransferase"/>
    <property type="match status" value="1"/>
</dbReference>
<keyword evidence="5 17" id="KW-0328">Glycosyltransferase</keyword>
<sequence>MWLLRRRSYIIKLFIFVGVFWLATLYIYNSSTTSTGSLQDKIDALGPRGEILKAALQREEKENVDIKNEIKDEKEERKDLEKEEQDKEKKVKEDKLEESKNYDKDDQEDKKVDTEEEEQKKDGFIPPPKSLIPNPDSPIYKKGDLKQVGEMGKAVKINKTLLSPEELVKFETGFKNNAFNQYASDLISIHRSLPTDIDDECKIAQFPEKLPDTSVIMCFHNEAWSVLLRSVHSVLERSPDSLLKEIILVDDFSDMQHLKKQLDEYMSQFPKVKILRLEQRVGLIRARLEGAKIATGKVLTFLDSHIECMERWLEPLLTLIARNKSTVVCPVIDVIDDEDFAYHYSKAAHTNVGGFDWGLQFNWHAIPARDKVGRKPTDPVRSPTMAGGLFSIDKSYFEYLGGYDPGFDIWGGENLEISFKIWMCGGELLIVSCSHVGHVFRKKSPYKWRTGVNVLRKNSVRLAEVWLDEYKEYYYERINHQLGDFGDVSARKELRKRLNCKSFRWYLENIFPELFIPGDAIAKGEIRNLATPLDEDELQYCVDCAFKRREKKKPVSLYSCHKQGGNQIRNLANLDDYNECVDASVGDEVSDEEVKPYRCHLQGGNQIFTINNIKKNNAKKCLTVRRRRSAKILVALCKKKHRGQYWMLSKTGEIRRDESCIDFDGKRVIIYPCHGSKGNQLWLYNHNLKQIKHHVSGKCLSMKKGPLKLIMLRCDPSNENQQWKFQNYNHTKAIESGYHRIV</sequence>
<keyword evidence="8" id="KW-0479">Metal-binding</keyword>
<dbReference type="PANTHER" id="PTHR11675:SF131">
    <property type="entry name" value="POLYPEPTIDE N-ACETYLGALACTOSAMINYLTRANSFERASE 9-RELATED"/>
    <property type="match status" value="1"/>
</dbReference>
<dbReference type="GO" id="GO:0006493">
    <property type="term" value="P:protein O-linked glycosylation"/>
    <property type="evidence" value="ECO:0007669"/>
    <property type="project" value="TreeGrafter"/>
</dbReference>